<reference evidence="3 4" key="1">
    <citation type="submission" date="2019-11" db="EMBL/GenBank/DDBJ databases">
        <authorList>
            <person name="Dong K."/>
        </authorList>
    </citation>
    <scope>NUCLEOTIDE SEQUENCE [LARGE SCALE GENOMIC DNA]</scope>
    <source>
        <strain evidence="3 4">NBRC 112902</strain>
    </source>
</reference>
<dbReference type="InterPro" id="IPR025738">
    <property type="entry name" value="BatD"/>
</dbReference>
<feature type="signal peptide" evidence="2">
    <location>
        <begin position="1"/>
        <end position="41"/>
    </location>
</feature>
<dbReference type="PANTHER" id="PTHR40940:SF1">
    <property type="entry name" value="PROTEIN BATD"/>
    <property type="match status" value="1"/>
</dbReference>
<evidence type="ECO:0000313" key="4">
    <source>
        <dbReference type="Proteomes" id="UP000449846"/>
    </source>
</evidence>
<proteinExistence type="predicted"/>
<sequence>MDEYGGHQYRRFPAPALRHRGGPAMRRLLLALLLLAGPALAQTPPTPIVETVLDQSQTVPGQSVTLRLNILVPTWMPNPPELPTFETPNLRVRVPPRGSTAISRQVDGQNWSGISHRYLLTPMVPGQFVLPAQKIELTWADPDGPAPLTATVQTQPVTLTGTVPKGAEGLDPFIAAKSLVLTQDLSGPSTGLTPGASVIRTVTAKIEGTSPIVLPTLMPQFDLPAIRAYPASPQVTEDDGAEELSGTRVESETLMALGGGQGSAPPISLDWLNLGTGKVETASVPGFDISVTGPPPKSAQTAQQRDWRLILTTLALVLGVAAMLRGLWPRARDAAQTHRQARLASEAYARSQLLAAISRRDYPQTSRWLEDWRARLPAGVPMQDLSELFAAVGATLYAAQPAAPTSSWEALAHAVRATPSVWGRSNRQILPALNPGAQAR</sequence>
<organism evidence="3 4">
    <name type="scientific">Paracoccus litorisediminis</name>
    <dbReference type="NCBI Taxonomy" id="2006130"/>
    <lineage>
        <taxon>Bacteria</taxon>
        <taxon>Pseudomonadati</taxon>
        <taxon>Pseudomonadota</taxon>
        <taxon>Alphaproteobacteria</taxon>
        <taxon>Rhodobacterales</taxon>
        <taxon>Paracoccaceae</taxon>
        <taxon>Paracoccus</taxon>
    </lineage>
</organism>
<name>A0A844HJ15_9RHOB</name>
<feature type="transmembrane region" description="Helical" evidence="1">
    <location>
        <begin position="307"/>
        <end position="328"/>
    </location>
</feature>
<evidence type="ECO:0008006" key="5">
    <source>
        <dbReference type="Google" id="ProtNLM"/>
    </source>
</evidence>
<accession>A0A844HJ15</accession>
<dbReference type="PANTHER" id="PTHR40940">
    <property type="entry name" value="PROTEIN BATD-RELATED"/>
    <property type="match status" value="1"/>
</dbReference>
<comment type="caution">
    <text evidence="3">The sequence shown here is derived from an EMBL/GenBank/DDBJ whole genome shotgun (WGS) entry which is preliminary data.</text>
</comment>
<keyword evidence="1" id="KW-0472">Membrane</keyword>
<dbReference type="EMBL" id="WMIG01000006">
    <property type="protein sequence ID" value="MTH60153.1"/>
    <property type="molecule type" value="Genomic_DNA"/>
</dbReference>
<keyword evidence="1" id="KW-0812">Transmembrane</keyword>
<evidence type="ECO:0000256" key="1">
    <source>
        <dbReference type="SAM" id="Phobius"/>
    </source>
</evidence>
<evidence type="ECO:0000256" key="2">
    <source>
        <dbReference type="SAM" id="SignalP"/>
    </source>
</evidence>
<gene>
    <name evidence="3" type="ORF">GL300_13135</name>
</gene>
<feature type="chain" id="PRO_5032345632" description="Protein BatD" evidence="2">
    <location>
        <begin position="42"/>
        <end position="440"/>
    </location>
</feature>
<dbReference type="Proteomes" id="UP000449846">
    <property type="component" value="Unassembled WGS sequence"/>
</dbReference>
<keyword evidence="4" id="KW-1185">Reference proteome</keyword>
<evidence type="ECO:0000313" key="3">
    <source>
        <dbReference type="EMBL" id="MTH60153.1"/>
    </source>
</evidence>
<dbReference type="AlphaFoldDB" id="A0A844HJ15"/>
<dbReference type="OrthoDB" id="7699970at2"/>
<keyword evidence="2" id="KW-0732">Signal</keyword>
<protein>
    <recommendedName>
        <fullName evidence="5">Protein BatD</fullName>
    </recommendedName>
</protein>
<keyword evidence="1" id="KW-1133">Transmembrane helix</keyword>